<dbReference type="EMBL" id="LKEA01000001">
    <property type="protein sequence ID" value="ROW12768.1"/>
    <property type="molecule type" value="Genomic_DNA"/>
</dbReference>
<accession>A0A423XA35</accession>
<proteinExistence type="predicted"/>
<keyword evidence="2" id="KW-1185">Reference proteome</keyword>
<evidence type="ECO:0000313" key="2">
    <source>
        <dbReference type="Proteomes" id="UP000283895"/>
    </source>
</evidence>
<gene>
    <name evidence="1" type="ORF">VMCG_00276</name>
</gene>
<protein>
    <submittedName>
        <fullName evidence="1">Uncharacterized protein</fullName>
    </submittedName>
</protein>
<evidence type="ECO:0000313" key="1">
    <source>
        <dbReference type="EMBL" id="ROW12768.1"/>
    </source>
</evidence>
<sequence length="58" mass="6472">MASLGASLQPPLLRADLRLPRTHASQDNKIDLVSSIELLLRITTLGMDFGRSPHIRYD</sequence>
<reference evidence="1 2" key="1">
    <citation type="submission" date="2015-09" db="EMBL/GenBank/DDBJ databases">
        <title>Host preference determinants of Valsa canker pathogens revealed by comparative genomics.</title>
        <authorList>
            <person name="Yin Z."/>
            <person name="Huang L."/>
        </authorList>
    </citation>
    <scope>NUCLEOTIDE SEQUENCE [LARGE SCALE GENOMIC DNA]</scope>
    <source>
        <strain evidence="1 2">03-1</strain>
    </source>
</reference>
<name>A0A423XA35_9PEZI</name>
<organism evidence="1 2">
    <name type="scientific">Cytospora schulzeri</name>
    <dbReference type="NCBI Taxonomy" id="448051"/>
    <lineage>
        <taxon>Eukaryota</taxon>
        <taxon>Fungi</taxon>
        <taxon>Dikarya</taxon>
        <taxon>Ascomycota</taxon>
        <taxon>Pezizomycotina</taxon>
        <taxon>Sordariomycetes</taxon>
        <taxon>Sordariomycetidae</taxon>
        <taxon>Diaporthales</taxon>
        <taxon>Cytosporaceae</taxon>
        <taxon>Cytospora</taxon>
    </lineage>
</organism>
<dbReference type="AlphaFoldDB" id="A0A423XA35"/>
<comment type="caution">
    <text evidence="1">The sequence shown here is derived from an EMBL/GenBank/DDBJ whole genome shotgun (WGS) entry which is preliminary data.</text>
</comment>
<dbReference type="Proteomes" id="UP000283895">
    <property type="component" value="Unassembled WGS sequence"/>
</dbReference>